<dbReference type="OrthoDB" id="10498846at2759"/>
<dbReference type="EMBL" id="CACVBM020001829">
    <property type="protein sequence ID" value="CAA7060674.1"/>
    <property type="molecule type" value="Genomic_DNA"/>
</dbReference>
<evidence type="ECO:0000313" key="2">
    <source>
        <dbReference type="EMBL" id="CAA7060674.1"/>
    </source>
</evidence>
<keyword evidence="1" id="KW-0175">Coiled coil</keyword>
<gene>
    <name evidence="2" type="ORF">MERR_LOCUS47910</name>
</gene>
<accession>A0A6D2LKV0</accession>
<feature type="coiled-coil region" evidence="1">
    <location>
        <begin position="60"/>
        <end position="87"/>
    </location>
</feature>
<keyword evidence="3" id="KW-1185">Reference proteome</keyword>
<dbReference type="Proteomes" id="UP000467841">
    <property type="component" value="Unassembled WGS sequence"/>
</dbReference>
<dbReference type="AlphaFoldDB" id="A0A6D2LKV0"/>
<dbReference type="PANTHER" id="PTHR46236">
    <property type="entry name" value="TRAF-LIKE SUPERFAMILY PROTEIN"/>
    <property type="match status" value="1"/>
</dbReference>
<proteinExistence type="predicted"/>
<evidence type="ECO:0008006" key="4">
    <source>
        <dbReference type="Google" id="ProtNLM"/>
    </source>
</evidence>
<comment type="caution">
    <text evidence="2">The sequence shown here is derived from an EMBL/GenBank/DDBJ whole genome shotgun (WGS) entry which is preliminary data.</text>
</comment>
<dbReference type="PANTHER" id="PTHR46236:SF9">
    <property type="entry name" value="UBIQUITIN-SPECIFIC PROTEASE FAMILY C19-RELATED PROTEIN"/>
    <property type="match status" value="1"/>
</dbReference>
<reference evidence="2" key="1">
    <citation type="submission" date="2020-01" db="EMBL/GenBank/DDBJ databases">
        <authorList>
            <person name="Mishra B."/>
        </authorList>
    </citation>
    <scope>NUCLEOTIDE SEQUENCE [LARGE SCALE GENOMIC DNA]</scope>
</reference>
<sequence length="102" mass="11774">MNGLLSLIKLLYKRPQGHSEDDLTDAEDALTYMKSVGFKVDWLEKKFDKVKEIEKKCARVCEMEQQLHDLEKKCEDLKTQLIKEKAEILEATAPDLSFNDAV</sequence>
<name>A0A6D2LKV0_9BRAS</name>
<evidence type="ECO:0000313" key="3">
    <source>
        <dbReference type="Proteomes" id="UP000467841"/>
    </source>
</evidence>
<protein>
    <recommendedName>
        <fullName evidence="4">MATH domain-containing protein</fullName>
    </recommendedName>
</protein>
<organism evidence="2 3">
    <name type="scientific">Microthlaspi erraticum</name>
    <dbReference type="NCBI Taxonomy" id="1685480"/>
    <lineage>
        <taxon>Eukaryota</taxon>
        <taxon>Viridiplantae</taxon>
        <taxon>Streptophyta</taxon>
        <taxon>Embryophyta</taxon>
        <taxon>Tracheophyta</taxon>
        <taxon>Spermatophyta</taxon>
        <taxon>Magnoliopsida</taxon>
        <taxon>eudicotyledons</taxon>
        <taxon>Gunneridae</taxon>
        <taxon>Pentapetalae</taxon>
        <taxon>rosids</taxon>
        <taxon>malvids</taxon>
        <taxon>Brassicales</taxon>
        <taxon>Brassicaceae</taxon>
        <taxon>Coluteocarpeae</taxon>
        <taxon>Microthlaspi</taxon>
    </lineage>
</organism>
<dbReference type="InterPro" id="IPR050804">
    <property type="entry name" value="MCC"/>
</dbReference>
<evidence type="ECO:0000256" key="1">
    <source>
        <dbReference type="SAM" id="Coils"/>
    </source>
</evidence>